<sequence length="23" mass="2560">MQVDERGGLMMKQRIAIRGVGDV</sequence>
<dbReference type="AlphaFoldDB" id="A0A0A8ZK55"/>
<evidence type="ECO:0000313" key="1">
    <source>
        <dbReference type="EMBL" id="JAD35247.1"/>
    </source>
</evidence>
<protein>
    <submittedName>
        <fullName evidence="1">Uncharacterized protein</fullName>
    </submittedName>
</protein>
<accession>A0A0A8ZK55</accession>
<dbReference type="EMBL" id="GBRH01262648">
    <property type="protein sequence ID" value="JAD35247.1"/>
    <property type="molecule type" value="Transcribed_RNA"/>
</dbReference>
<name>A0A0A8ZK55_ARUDO</name>
<reference evidence="1" key="2">
    <citation type="journal article" date="2015" name="Data Brief">
        <title>Shoot transcriptome of the giant reed, Arundo donax.</title>
        <authorList>
            <person name="Barrero R.A."/>
            <person name="Guerrero F.D."/>
            <person name="Moolhuijzen P."/>
            <person name="Goolsby J.A."/>
            <person name="Tidwell J."/>
            <person name="Bellgard S.E."/>
            <person name="Bellgard M.I."/>
        </authorList>
    </citation>
    <scope>NUCLEOTIDE SEQUENCE</scope>
    <source>
        <tissue evidence="1">Shoot tissue taken approximately 20 cm above the soil surface</tissue>
    </source>
</reference>
<proteinExistence type="predicted"/>
<reference evidence="1" key="1">
    <citation type="submission" date="2014-09" db="EMBL/GenBank/DDBJ databases">
        <authorList>
            <person name="Magalhaes I.L.F."/>
            <person name="Oliveira U."/>
            <person name="Santos F.R."/>
            <person name="Vidigal T.H.D.A."/>
            <person name="Brescovit A.D."/>
            <person name="Santos A.J."/>
        </authorList>
    </citation>
    <scope>NUCLEOTIDE SEQUENCE</scope>
    <source>
        <tissue evidence="1">Shoot tissue taken approximately 20 cm above the soil surface</tissue>
    </source>
</reference>
<organism evidence="1">
    <name type="scientific">Arundo donax</name>
    <name type="common">Giant reed</name>
    <name type="synonym">Donax arundinaceus</name>
    <dbReference type="NCBI Taxonomy" id="35708"/>
    <lineage>
        <taxon>Eukaryota</taxon>
        <taxon>Viridiplantae</taxon>
        <taxon>Streptophyta</taxon>
        <taxon>Embryophyta</taxon>
        <taxon>Tracheophyta</taxon>
        <taxon>Spermatophyta</taxon>
        <taxon>Magnoliopsida</taxon>
        <taxon>Liliopsida</taxon>
        <taxon>Poales</taxon>
        <taxon>Poaceae</taxon>
        <taxon>PACMAD clade</taxon>
        <taxon>Arundinoideae</taxon>
        <taxon>Arundineae</taxon>
        <taxon>Arundo</taxon>
    </lineage>
</organism>